<dbReference type="AlphaFoldDB" id="A0A1F6X0T2"/>
<dbReference type="EMBL" id="MFUP01000008">
    <property type="protein sequence ID" value="OGI87759.1"/>
    <property type="molecule type" value="Genomic_DNA"/>
</dbReference>
<keyword evidence="3 10" id="KW-0812">Transmembrane</keyword>
<keyword evidence="6" id="KW-0560">Oxidoreductase</keyword>
<feature type="transmembrane region" description="Helical" evidence="10">
    <location>
        <begin position="91"/>
        <end position="111"/>
    </location>
</feature>
<evidence type="ECO:0000256" key="6">
    <source>
        <dbReference type="ARBA" id="ARBA00023002"/>
    </source>
</evidence>
<comment type="caution">
    <text evidence="12">The sequence shown here is derived from an EMBL/GenBank/DDBJ whole genome shotgun (WGS) entry which is preliminary data.</text>
</comment>
<feature type="transmembrane region" description="Helical" evidence="10">
    <location>
        <begin position="224"/>
        <end position="244"/>
    </location>
</feature>
<keyword evidence="9" id="KW-0676">Redox-active center</keyword>
<dbReference type="Pfam" id="PF07884">
    <property type="entry name" value="VKOR"/>
    <property type="match status" value="1"/>
</dbReference>
<protein>
    <recommendedName>
        <fullName evidence="11">Vitamin K epoxide reductase domain-containing protein</fullName>
    </recommendedName>
</protein>
<dbReference type="GO" id="GO:0048038">
    <property type="term" value="F:quinone binding"/>
    <property type="evidence" value="ECO:0007669"/>
    <property type="project" value="UniProtKB-KW"/>
</dbReference>
<proteinExistence type="inferred from homology"/>
<dbReference type="Proteomes" id="UP000185809">
    <property type="component" value="Unassembled WGS sequence"/>
</dbReference>
<feature type="transmembrane region" description="Helical" evidence="10">
    <location>
        <begin position="9"/>
        <end position="28"/>
    </location>
</feature>
<feature type="transmembrane region" description="Helical" evidence="10">
    <location>
        <begin position="259"/>
        <end position="284"/>
    </location>
</feature>
<evidence type="ECO:0000256" key="9">
    <source>
        <dbReference type="ARBA" id="ARBA00023284"/>
    </source>
</evidence>
<keyword evidence="8" id="KW-1015">Disulfide bond</keyword>
<dbReference type="CDD" id="cd12916">
    <property type="entry name" value="VKOR_1"/>
    <property type="match status" value="1"/>
</dbReference>
<dbReference type="InterPro" id="IPR012932">
    <property type="entry name" value="VKOR"/>
</dbReference>
<keyword evidence="4" id="KW-0874">Quinone</keyword>
<evidence type="ECO:0000313" key="12">
    <source>
        <dbReference type="EMBL" id="OGI87759.1"/>
    </source>
</evidence>
<feature type="transmembrane region" description="Helical" evidence="10">
    <location>
        <begin position="330"/>
        <end position="350"/>
    </location>
</feature>
<evidence type="ECO:0000256" key="8">
    <source>
        <dbReference type="ARBA" id="ARBA00023157"/>
    </source>
</evidence>
<dbReference type="InterPro" id="IPR044698">
    <property type="entry name" value="VKOR/LTO1"/>
</dbReference>
<dbReference type="Gene3D" id="1.20.1440.130">
    <property type="entry name" value="VKOR domain"/>
    <property type="match status" value="1"/>
</dbReference>
<evidence type="ECO:0000259" key="11">
    <source>
        <dbReference type="SMART" id="SM00756"/>
    </source>
</evidence>
<evidence type="ECO:0000256" key="2">
    <source>
        <dbReference type="ARBA" id="ARBA00006214"/>
    </source>
</evidence>
<evidence type="ECO:0000313" key="13">
    <source>
        <dbReference type="Proteomes" id="UP000185809"/>
    </source>
</evidence>
<evidence type="ECO:0000256" key="7">
    <source>
        <dbReference type="ARBA" id="ARBA00023136"/>
    </source>
</evidence>
<accession>A0A1F6X0T2</accession>
<feature type="domain" description="Vitamin K epoxide reductase" evidence="11">
    <location>
        <begin position="31"/>
        <end position="166"/>
    </location>
</feature>
<gene>
    <name evidence="12" type="ORF">A2995_00575</name>
</gene>
<keyword evidence="7 10" id="KW-0472">Membrane</keyword>
<evidence type="ECO:0000256" key="4">
    <source>
        <dbReference type="ARBA" id="ARBA00022719"/>
    </source>
</evidence>
<dbReference type="PANTHER" id="PTHR34573">
    <property type="entry name" value="VKC DOMAIN-CONTAINING PROTEIN"/>
    <property type="match status" value="1"/>
</dbReference>
<feature type="transmembrane region" description="Helical" evidence="10">
    <location>
        <begin position="144"/>
        <end position="162"/>
    </location>
</feature>
<dbReference type="GO" id="GO:0016020">
    <property type="term" value="C:membrane"/>
    <property type="evidence" value="ECO:0007669"/>
    <property type="project" value="UniProtKB-SubCell"/>
</dbReference>
<dbReference type="SMART" id="SM00756">
    <property type="entry name" value="VKc"/>
    <property type="match status" value="1"/>
</dbReference>
<feature type="transmembrane region" description="Helical" evidence="10">
    <location>
        <begin position="182"/>
        <end position="203"/>
    </location>
</feature>
<sequence>MRFIPTNIILYFFLVILGMSGVVFAVIWPQAIGFYIFIAFAAVGGLGVAVNIYYTKRRNKQLICPIGSDCNAVINSQYAKFLGIPLEYCGMFYYAIILISYLFLIFIPHIFSNNLSSALIILTAGAFLFSLYLLFVQAFILKKWCIWCLLSAMLSIGIFIVSLAKVDFAVTFFMKVETIIEIIHTLGFVIGMGGATITLFLFFKFLRDFKIDETELKILQGISEFVWLGLVLVLVSQFISYVVYPNLLASSGLFLIETLALLVVAVTGAILLIIFAPLLSIIPFSSREDKNNNLSPLETLKKPLFVLGAITVSSWYFAFIMNYLSEYSFSNLFLVYLVVLMIASFLSLLIEKNINKKNFDIS</sequence>
<keyword evidence="5 10" id="KW-1133">Transmembrane helix</keyword>
<name>A0A1F6X0T2_9BACT</name>
<feature type="transmembrane region" description="Helical" evidence="10">
    <location>
        <begin position="304"/>
        <end position="324"/>
    </location>
</feature>
<evidence type="ECO:0000256" key="3">
    <source>
        <dbReference type="ARBA" id="ARBA00022692"/>
    </source>
</evidence>
<comment type="similarity">
    <text evidence="2">Belongs to the VKOR family.</text>
</comment>
<dbReference type="InterPro" id="IPR038354">
    <property type="entry name" value="VKOR_sf"/>
</dbReference>
<evidence type="ECO:0000256" key="1">
    <source>
        <dbReference type="ARBA" id="ARBA00004141"/>
    </source>
</evidence>
<reference evidence="12 13" key="1">
    <citation type="journal article" date="2016" name="Nat. Commun.">
        <title>Thousands of microbial genomes shed light on interconnected biogeochemical processes in an aquifer system.</title>
        <authorList>
            <person name="Anantharaman K."/>
            <person name="Brown C.T."/>
            <person name="Hug L.A."/>
            <person name="Sharon I."/>
            <person name="Castelle C.J."/>
            <person name="Probst A.J."/>
            <person name="Thomas B.C."/>
            <person name="Singh A."/>
            <person name="Wilkins M.J."/>
            <person name="Karaoz U."/>
            <person name="Brodie E.L."/>
            <person name="Williams K.H."/>
            <person name="Hubbard S.S."/>
            <person name="Banfield J.F."/>
        </authorList>
    </citation>
    <scope>NUCLEOTIDE SEQUENCE [LARGE SCALE GENOMIC DNA]</scope>
</reference>
<feature type="transmembrane region" description="Helical" evidence="10">
    <location>
        <begin position="117"/>
        <end position="135"/>
    </location>
</feature>
<evidence type="ECO:0000256" key="10">
    <source>
        <dbReference type="SAM" id="Phobius"/>
    </source>
</evidence>
<evidence type="ECO:0000256" key="5">
    <source>
        <dbReference type="ARBA" id="ARBA00022989"/>
    </source>
</evidence>
<dbReference type="GO" id="GO:0016491">
    <property type="term" value="F:oxidoreductase activity"/>
    <property type="evidence" value="ECO:0007669"/>
    <property type="project" value="UniProtKB-KW"/>
</dbReference>
<feature type="transmembrane region" description="Helical" evidence="10">
    <location>
        <begin position="34"/>
        <end position="54"/>
    </location>
</feature>
<comment type="subcellular location">
    <subcellularLocation>
        <location evidence="1">Membrane</location>
        <topology evidence="1">Multi-pass membrane protein</topology>
    </subcellularLocation>
</comment>
<dbReference type="PANTHER" id="PTHR34573:SF1">
    <property type="entry name" value="VITAMIN K EPOXIDE REDUCTASE DOMAIN-CONTAINING PROTEIN"/>
    <property type="match status" value="1"/>
</dbReference>
<organism evidence="12 13">
    <name type="scientific">Candidatus Nomurabacteria bacterium RIFCSPLOWO2_01_FULL_33_24</name>
    <dbReference type="NCBI Taxonomy" id="1801765"/>
    <lineage>
        <taxon>Bacteria</taxon>
        <taxon>Candidatus Nomuraibacteriota</taxon>
    </lineage>
</organism>